<proteinExistence type="predicted"/>
<dbReference type="RefSeq" id="WP_345184934.1">
    <property type="nucleotide sequence ID" value="NZ_BAABGP010000007.1"/>
</dbReference>
<organism evidence="1 2">
    <name type="scientific">Microbacterium panaciterrae</name>
    <dbReference type="NCBI Taxonomy" id="985759"/>
    <lineage>
        <taxon>Bacteria</taxon>
        <taxon>Bacillati</taxon>
        <taxon>Actinomycetota</taxon>
        <taxon>Actinomycetes</taxon>
        <taxon>Micrococcales</taxon>
        <taxon>Microbacteriaceae</taxon>
        <taxon>Microbacterium</taxon>
    </lineage>
</organism>
<evidence type="ECO:0000313" key="1">
    <source>
        <dbReference type="EMBL" id="GAA4481375.1"/>
    </source>
</evidence>
<comment type="caution">
    <text evidence="1">The sequence shown here is derived from an EMBL/GenBank/DDBJ whole genome shotgun (WGS) entry which is preliminary data.</text>
</comment>
<evidence type="ECO:0000313" key="2">
    <source>
        <dbReference type="Proteomes" id="UP001500731"/>
    </source>
</evidence>
<sequence length="606" mass="69214">MNDLIEGFDVDTDLLLTEQEMHTFSGRHAVFPHHEVLTTDKCIQITGVLPKIKEWRDEDRAGKHPGGPAPYVDDRTILVVLLLLAREHAPLNETAIAEVMHRRLTKESRDFLGIPQALPPRNPEKGGTEEKNWQNHAYNAFQRILDTMDPHLDTKGNRRRLLNNAERQAILTARDLNTMRRKKERLDWFSQQLLQMTFTMQPRRLRRRQRVANISVDQTPVPVYTKRGTRKNQQTGEEYERLVKEMDAAWYKKPDDYVWGFAANFAVSCGSNLGEETDFPITIRAFTLSVPNVDIPGEAVKLGQQLLNAGHSAGRFSVDRGYSSNSSVDQFHKPVRNMGYQPVFDFTKRELGEKEGGQNGSIYVEGAHLCPGTPEELINASIRANELEFDEKTYRALIQERSLYELRNKEAPDVSGKVKKMCPALGKQAKIECPLREIHPESSEKPKPRVLKRNVPTKPDKICCNTSATFVENDETIKSKQHLRYGTREWATVYQADRNMVEGMNGYIKDEHAENLASAGRRSASGLAAQQVLVTMLIVSANMRKLQSFLKREAQEAIKTIKAIYPRSRRRDFAGWGTYKRRWGPKHESIYVPGRDQPLEITALRT</sequence>
<keyword evidence="2" id="KW-1185">Reference proteome</keyword>
<dbReference type="Proteomes" id="UP001500731">
    <property type="component" value="Unassembled WGS sequence"/>
</dbReference>
<protein>
    <recommendedName>
        <fullName evidence="3">Transposase DDE domain-containing protein</fullName>
    </recommendedName>
</protein>
<gene>
    <name evidence="1" type="ORF">GCM10023171_09750</name>
</gene>
<name>A0ABP8P6V7_9MICO</name>
<evidence type="ECO:0008006" key="3">
    <source>
        <dbReference type="Google" id="ProtNLM"/>
    </source>
</evidence>
<reference evidence="2" key="1">
    <citation type="journal article" date="2019" name="Int. J. Syst. Evol. Microbiol.">
        <title>The Global Catalogue of Microorganisms (GCM) 10K type strain sequencing project: providing services to taxonomists for standard genome sequencing and annotation.</title>
        <authorList>
            <consortium name="The Broad Institute Genomics Platform"/>
            <consortium name="The Broad Institute Genome Sequencing Center for Infectious Disease"/>
            <person name="Wu L."/>
            <person name="Ma J."/>
        </authorList>
    </citation>
    <scope>NUCLEOTIDE SEQUENCE [LARGE SCALE GENOMIC DNA]</scope>
    <source>
        <strain evidence="2">JCM 17839</strain>
    </source>
</reference>
<dbReference type="EMBL" id="BAABGP010000007">
    <property type="protein sequence ID" value="GAA4481375.1"/>
    <property type="molecule type" value="Genomic_DNA"/>
</dbReference>
<accession>A0ABP8P6V7</accession>